<dbReference type="EMBL" id="ML978072">
    <property type="protein sequence ID" value="KAF2012567.1"/>
    <property type="molecule type" value="Genomic_DNA"/>
</dbReference>
<feature type="chain" id="PRO_5025653940" description="Secreted protein" evidence="1">
    <location>
        <begin position="21"/>
        <end position="119"/>
    </location>
</feature>
<sequence>MSMSLWRLALAVGIVSPTLPSDEWDGRDEKRSLPAKNRVRWWLTVVDGGHGGWWWWACESRCRCTRDRHGLYARDLYREIESERATEREEIWCECVAVWMDVGVHGGRTAAASGVRPLW</sequence>
<name>A0A6A5XI95_9PLEO</name>
<reference evidence="2" key="1">
    <citation type="journal article" date="2020" name="Stud. Mycol.">
        <title>101 Dothideomycetes genomes: a test case for predicting lifestyles and emergence of pathogens.</title>
        <authorList>
            <person name="Haridas S."/>
            <person name="Albert R."/>
            <person name="Binder M."/>
            <person name="Bloem J."/>
            <person name="Labutti K."/>
            <person name="Salamov A."/>
            <person name="Andreopoulos B."/>
            <person name="Baker S."/>
            <person name="Barry K."/>
            <person name="Bills G."/>
            <person name="Bluhm B."/>
            <person name="Cannon C."/>
            <person name="Castanera R."/>
            <person name="Culley D."/>
            <person name="Daum C."/>
            <person name="Ezra D."/>
            <person name="Gonzalez J."/>
            <person name="Henrissat B."/>
            <person name="Kuo A."/>
            <person name="Liang C."/>
            <person name="Lipzen A."/>
            <person name="Lutzoni F."/>
            <person name="Magnuson J."/>
            <person name="Mondo S."/>
            <person name="Nolan M."/>
            <person name="Ohm R."/>
            <person name="Pangilinan J."/>
            <person name="Park H.-J."/>
            <person name="Ramirez L."/>
            <person name="Alfaro M."/>
            <person name="Sun H."/>
            <person name="Tritt A."/>
            <person name="Yoshinaga Y."/>
            <person name="Zwiers L.-H."/>
            <person name="Turgeon B."/>
            <person name="Goodwin S."/>
            <person name="Spatafora J."/>
            <person name="Crous P."/>
            <person name="Grigoriev I."/>
        </authorList>
    </citation>
    <scope>NUCLEOTIDE SEQUENCE</scope>
    <source>
        <strain evidence="2">CBS 175.79</strain>
    </source>
</reference>
<evidence type="ECO:0008006" key="4">
    <source>
        <dbReference type="Google" id="ProtNLM"/>
    </source>
</evidence>
<organism evidence="2 3">
    <name type="scientific">Aaosphaeria arxii CBS 175.79</name>
    <dbReference type="NCBI Taxonomy" id="1450172"/>
    <lineage>
        <taxon>Eukaryota</taxon>
        <taxon>Fungi</taxon>
        <taxon>Dikarya</taxon>
        <taxon>Ascomycota</taxon>
        <taxon>Pezizomycotina</taxon>
        <taxon>Dothideomycetes</taxon>
        <taxon>Pleosporomycetidae</taxon>
        <taxon>Pleosporales</taxon>
        <taxon>Pleosporales incertae sedis</taxon>
        <taxon>Aaosphaeria</taxon>
    </lineage>
</organism>
<protein>
    <recommendedName>
        <fullName evidence="4">Secreted protein</fullName>
    </recommendedName>
</protein>
<evidence type="ECO:0000313" key="3">
    <source>
        <dbReference type="Proteomes" id="UP000799778"/>
    </source>
</evidence>
<evidence type="ECO:0000313" key="2">
    <source>
        <dbReference type="EMBL" id="KAF2012567.1"/>
    </source>
</evidence>
<evidence type="ECO:0000256" key="1">
    <source>
        <dbReference type="SAM" id="SignalP"/>
    </source>
</evidence>
<dbReference type="GeneID" id="54286082"/>
<gene>
    <name evidence="2" type="ORF">BU24DRAFT_425205</name>
</gene>
<accession>A0A6A5XI95</accession>
<dbReference type="RefSeq" id="XP_033380906.1">
    <property type="nucleotide sequence ID" value="XM_033528685.1"/>
</dbReference>
<dbReference type="Proteomes" id="UP000799778">
    <property type="component" value="Unassembled WGS sequence"/>
</dbReference>
<keyword evidence="1" id="KW-0732">Signal</keyword>
<proteinExistence type="predicted"/>
<keyword evidence="3" id="KW-1185">Reference proteome</keyword>
<feature type="signal peptide" evidence="1">
    <location>
        <begin position="1"/>
        <end position="20"/>
    </location>
</feature>
<dbReference type="AlphaFoldDB" id="A0A6A5XI95"/>